<gene>
    <name evidence="2" type="ORF">QT716_12685</name>
</gene>
<protein>
    <recommendedName>
        <fullName evidence="4">Glycogen biosynthesis protein GlgD</fullName>
    </recommendedName>
</protein>
<dbReference type="EMBL" id="JAUBDH010000008">
    <property type="protein sequence ID" value="MDW0110893.1"/>
    <property type="molecule type" value="Genomic_DNA"/>
</dbReference>
<evidence type="ECO:0000313" key="3">
    <source>
        <dbReference type="Proteomes" id="UP001280629"/>
    </source>
</evidence>
<name>A0ABU4G1Q0_9BACL</name>
<dbReference type="Proteomes" id="UP001280629">
    <property type="component" value="Unassembled WGS sequence"/>
</dbReference>
<sequence length="73" mass="8437">MGNKNNPKTMNERTHNPFDTYQNKDRDASNSNSNNPLDNADTEFAPEFDAKVKNKNNKTNHDKNQQSNKNKKK</sequence>
<dbReference type="RefSeq" id="WP_317936462.1">
    <property type="nucleotide sequence ID" value="NZ_JAUBDH010000008.1"/>
</dbReference>
<organism evidence="2 3">
    <name type="scientific">Sporosarcina aquimarina</name>
    <dbReference type="NCBI Taxonomy" id="114975"/>
    <lineage>
        <taxon>Bacteria</taxon>
        <taxon>Bacillati</taxon>
        <taxon>Bacillota</taxon>
        <taxon>Bacilli</taxon>
        <taxon>Bacillales</taxon>
        <taxon>Caryophanaceae</taxon>
        <taxon>Sporosarcina</taxon>
    </lineage>
</organism>
<accession>A0ABU4G1Q0</accession>
<feature type="region of interest" description="Disordered" evidence="1">
    <location>
        <begin position="1"/>
        <end position="73"/>
    </location>
</feature>
<keyword evidence="3" id="KW-1185">Reference proteome</keyword>
<feature type="compositionally biased region" description="Basic and acidic residues" evidence="1">
    <location>
        <begin position="10"/>
        <end position="28"/>
    </location>
</feature>
<evidence type="ECO:0008006" key="4">
    <source>
        <dbReference type="Google" id="ProtNLM"/>
    </source>
</evidence>
<evidence type="ECO:0000256" key="1">
    <source>
        <dbReference type="SAM" id="MobiDB-lite"/>
    </source>
</evidence>
<evidence type="ECO:0000313" key="2">
    <source>
        <dbReference type="EMBL" id="MDW0110893.1"/>
    </source>
</evidence>
<proteinExistence type="predicted"/>
<reference evidence="2 3" key="1">
    <citation type="submission" date="2023-06" db="EMBL/GenBank/DDBJ databases">
        <title>Sporosarcina sp. nov., isolated from Korean traditional fermented seafood 'Jeotgal'.</title>
        <authorList>
            <person name="Yang A.-I."/>
            <person name="Shin N.-R."/>
        </authorList>
    </citation>
    <scope>NUCLEOTIDE SEQUENCE [LARGE SCALE GENOMIC DNA]</scope>
    <source>
        <strain evidence="2 3">KCTC3840</strain>
    </source>
</reference>
<comment type="caution">
    <text evidence="2">The sequence shown here is derived from an EMBL/GenBank/DDBJ whole genome shotgun (WGS) entry which is preliminary data.</text>
</comment>